<reference evidence="3 4" key="1">
    <citation type="journal article" date="2018" name="Syst. Appl. Microbiol.">
        <title>Pseudomonas gallaeciensis sp. nov., isolated from crude-oil-contaminated intertidal sand samples after the Prestige oil spill.</title>
        <authorList>
            <person name="Mulet M."/>
            <person name="Sanchez D."/>
            <person name="Rodriguez A.C."/>
            <person name="Nogales B."/>
            <person name="Bosch R."/>
            <person name="Busquets A."/>
            <person name="Gomila M."/>
            <person name="Lalucat J."/>
            <person name="Garcia-Valdes E."/>
        </authorList>
    </citation>
    <scope>NUCLEOTIDE SEQUENCE [LARGE SCALE GENOMIC DNA]</scope>
    <source>
        <strain evidence="3 4">V113</strain>
    </source>
</reference>
<proteinExistence type="predicted"/>
<dbReference type="OrthoDB" id="2664633at2"/>
<keyword evidence="1" id="KW-0732">Signal</keyword>
<dbReference type="Proteomes" id="UP000265411">
    <property type="component" value="Unassembled WGS sequence"/>
</dbReference>
<evidence type="ECO:0000313" key="4">
    <source>
        <dbReference type="Proteomes" id="UP000265411"/>
    </source>
</evidence>
<dbReference type="Gene3D" id="2.160.20.10">
    <property type="entry name" value="Single-stranded right-handed beta-helix, Pectin lyase-like"/>
    <property type="match status" value="1"/>
</dbReference>
<feature type="domain" description="Filamentous haemagglutinin FhaB/tRNA nuclease CdiA-like TPS" evidence="2">
    <location>
        <begin position="47"/>
        <end position="167"/>
    </location>
</feature>
<name>A0A395QXY7_9PSED</name>
<feature type="chain" id="PRO_5017479928" description="Filamentous haemagglutinin FhaB/tRNA nuclease CdiA-like TPS domain-containing protein" evidence="1">
    <location>
        <begin position="29"/>
        <end position="1751"/>
    </location>
</feature>
<dbReference type="NCBIfam" id="TIGR01731">
    <property type="entry name" value="fil_hemag_20aa"/>
    <property type="match status" value="21"/>
</dbReference>
<dbReference type="InterPro" id="IPR011050">
    <property type="entry name" value="Pectin_lyase_fold/virulence"/>
</dbReference>
<protein>
    <recommendedName>
        <fullName evidence="2">Filamentous haemagglutinin FhaB/tRNA nuclease CdiA-like TPS domain-containing protein</fullName>
    </recommendedName>
</protein>
<dbReference type="InterPro" id="IPR012334">
    <property type="entry name" value="Pectin_lyas_fold"/>
</dbReference>
<organism evidence="3 4">
    <name type="scientific">Pseudomonas abyssi</name>
    <dbReference type="NCBI Taxonomy" id="170540"/>
    <lineage>
        <taxon>Bacteria</taxon>
        <taxon>Pseudomonadati</taxon>
        <taxon>Pseudomonadota</taxon>
        <taxon>Gammaproteobacteria</taxon>
        <taxon>Pseudomonadales</taxon>
        <taxon>Pseudomonadaceae</taxon>
        <taxon>Pseudomonas</taxon>
    </lineage>
</organism>
<dbReference type="NCBIfam" id="TIGR01901">
    <property type="entry name" value="adhes_NPXG"/>
    <property type="match status" value="1"/>
</dbReference>
<feature type="non-terminal residue" evidence="3">
    <location>
        <position position="1751"/>
    </location>
</feature>
<accession>A0A395QXY7</accession>
<dbReference type="Pfam" id="PF05860">
    <property type="entry name" value="TPS"/>
    <property type="match status" value="1"/>
</dbReference>
<gene>
    <name evidence="3" type="ORF">ASB58_18225</name>
</gene>
<evidence type="ECO:0000256" key="1">
    <source>
        <dbReference type="SAM" id="SignalP"/>
    </source>
</evidence>
<dbReference type="SUPFAM" id="SSF51126">
    <property type="entry name" value="Pectin lyase-like"/>
    <property type="match status" value="1"/>
</dbReference>
<dbReference type="InterPro" id="IPR008638">
    <property type="entry name" value="FhaB/CdiA-like_TPS"/>
</dbReference>
<dbReference type="RefSeq" id="WP_118131913.1">
    <property type="nucleotide sequence ID" value="NZ_LMAZ01000010.1"/>
</dbReference>
<keyword evidence="4" id="KW-1185">Reference proteome</keyword>
<dbReference type="Pfam" id="PF05594">
    <property type="entry name" value="Fil_haemagg"/>
    <property type="match status" value="11"/>
</dbReference>
<sequence>MDVRSPLFKTVARLLIGALVFNPLVSVAADLAIDAAAGGDTALTQAGNGVPVINIATPNANGLSHNRFTDYNVREQGLILNNASEIQGTELGGLIHRNPNLNGAAAGLILNEITGTNPSQLQGYTEVAGQSAGVIVANPHGITCDGCGFLNTPQVTLSTGKPIVDEGQLQRFEVDQGQIALDGAGLNASNVERFDLITRSLQLNAELRAKQLNVVTGRNDVDASTLAVTPRADDGSQAPQLAIDSSALGGMYAGAIRLVGTEHGVGVRLLGDMAATAGDIQIDAKGQLTIGRAAASGDIAMAASDINLAQGYAGGQVALQASGQIDTTGTLASGGSQRLQAERVNNHGVLEAGIDLAGSRQASANIDLQAGKVANAGLVLASGELTVTAEQVDNRSATLAAREGVHVSAERLDNHAGEVISDAALTLDVQQLDNRLGLLSGAQAVYLNSANLDNQSGEILGSTSVQLRAGQLDNRGGQVSAVDHLDVSAARLDNSYQGTLSSQGSLTVEVAGGLDNSREGALVSAADQQLRVGELNNSLQGVVVSSGNLVLIADSAIDNRQGSVVANADLQVAASGLDNREGEISAGQQLEAEVAGLLDNRAGLLASSDQLSLQVQLLDNSLAGQILSEADLNLRARQLANVQGVVYAQGQADLQLEGKLDNSEAGRLLGDQGLHLAAAEVDNRSGVLQATSGALSLDVSGLVNNRNGMLLAGDGDTLLQADGLDNQGGLMSSLQGALQVVSRWLNNRNGSVQAHDVSLQVAERVDNDLGSVAATEGSLAISAQHLSNMHGSLFARQLLTIDAEQLNNNDSLLPLFLTTDSDYTAQQWIDYYREVLTQDWSGFVADSLAQGLGPFLGDTSVVRQQELLTVLDLLEQNPDAWQQGSLLHADRIVLEVDQLSQTATSQILAQTALQGQGHNWTNHGYMASDGSVELALSGHYDSYGTLASIDQLALQAGSLDLEAGASDIGGILGGSNASVQTTGALNNNGQLTALGSLNVRAGNIDNRGVLGAADQLQVFSQQLYNHLGVLFSGNNLLLHVDHSVNLDADIYSLGSLSVSGLDPATSAQSLANVSGNIESAGNMQLNVVSLNNRKAVFREEQVLQEGEMTVHCYDCGGDHHNVDYIAREVYDSRIVEDSRAALLHAGGDLSVSAVEVANQFSTLSASGNLSINAERLHNLGAVGGRTERIRTWNTGRTTDGTDERFRRNYLYPYNAAELPKELPLEALDRYSLVSDLSTVTALNANAPAVIQAGGDLLIQASQILENSRELGNDLPAWADDPARQEVADTLGEIMQVQVNAQLPADLQQQQVNPLTLPGFSLPDGQQGLFRLVQTPASQSPDATTPTGVSVPQAGVHPYLIETNPALTNLGQFLGSEYLLAQLGLDPGQTLKRLGDGLYEQRLMRDAVTARTGARYLAGLTSDEAMYRYLMDNALASREALNLSLGVALSAEQVAALTHDIVWLEEHEVMGESVLVPVLYLAQAEGRLAATGSLIQGQDVTLISGGELRNQGTLRAAENLSIVAGSIDNSGLLQAHERIQLIAQQSIDNARGGIISGAEVGLTAGGDILNERTASYYDNTAGRARQAGTILDSAARIEATGDLSMQAGGNLINQGAVIQAGGDVELGAGQDLIVSATEERSLAIRQDRRHYWESSAVTQHGSEVSAGGDLNASAGNDLAVVASQLEAGEDLTLSAQGDLVIAAAANEQHSEYRYRRSDKKVTREDSEIAQQGAQLLAGADVTLLAGDSLTAV</sequence>
<feature type="signal peptide" evidence="1">
    <location>
        <begin position="1"/>
        <end position="28"/>
    </location>
</feature>
<comment type="caution">
    <text evidence="3">The sequence shown here is derived from an EMBL/GenBank/DDBJ whole genome shotgun (WGS) entry which is preliminary data.</text>
</comment>
<dbReference type="EMBL" id="LMAZ01000010">
    <property type="protein sequence ID" value="RGP52726.1"/>
    <property type="molecule type" value="Genomic_DNA"/>
</dbReference>
<evidence type="ECO:0000313" key="3">
    <source>
        <dbReference type="EMBL" id="RGP52726.1"/>
    </source>
</evidence>
<evidence type="ECO:0000259" key="2">
    <source>
        <dbReference type="SMART" id="SM00912"/>
    </source>
</evidence>
<dbReference type="InterPro" id="IPR008619">
    <property type="entry name" value="Filamentous_hemagglutn_rpt"/>
</dbReference>
<dbReference type="InterPro" id="IPR010069">
    <property type="entry name" value="CdiA_FHA1_rpt"/>
</dbReference>
<dbReference type="SMART" id="SM00912">
    <property type="entry name" value="Haemagg_act"/>
    <property type="match status" value="1"/>
</dbReference>